<dbReference type="Proteomes" id="UP000286186">
    <property type="component" value="Unassembled WGS sequence"/>
</dbReference>
<dbReference type="AlphaFoldDB" id="A0A414R9M2"/>
<dbReference type="RefSeq" id="WP_118231501.1">
    <property type="nucleotide sequence ID" value="NZ_CATWJF010000012.1"/>
</dbReference>
<evidence type="ECO:0000313" key="1">
    <source>
        <dbReference type="EMBL" id="RHF89750.1"/>
    </source>
</evidence>
<comment type="caution">
    <text evidence="1">The sequence shown here is derived from an EMBL/GenBank/DDBJ whole genome shotgun (WGS) entry which is preliminary data.</text>
</comment>
<evidence type="ECO:0000313" key="2">
    <source>
        <dbReference type="Proteomes" id="UP000286186"/>
    </source>
</evidence>
<name>A0A414R9M2_9FIRM</name>
<sequence length="65" mass="7738">MFNMQNDEQSAVMNLDEVCTYLRIGKTNARAFLKEHEHDFVIHIGNRSYVVKKLLDEWLIKEAKR</sequence>
<reference evidence="1 2" key="1">
    <citation type="submission" date="2018-08" db="EMBL/GenBank/DDBJ databases">
        <title>A genome reference for cultivated species of the human gut microbiota.</title>
        <authorList>
            <person name="Zou Y."/>
            <person name="Xue W."/>
            <person name="Luo G."/>
        </authorList>
    </citation>
    <scope>NUCLEOTIDE SEQUENCE [LARGE SCALE GENOMIC DNA]</scope>
    <source>
        <strain evidence="1 2">AM23-22</strain>
    </source>
</reference>
<dbReference type="EMBL" id="QRHR01000003">
    <property type="protein sequence ID" value="RHF89750.1"/>
    <property type="molecule type" value="Genomic_DNA"/>
</dbReference>
<dbReference type="Gene3D" id="3.90.105.50">
    <property type="match status" value="1"/>
</dbReference>
<gene>
    <name evidence="1" type="ORF">DW652_04580</name>
</gene>
<organism evidence="1 2">
    <name type="scientific">Eubacterium ventriosum</name>
    <dbReference type="NCBI Taxonomy" id="39496"/>
    <lineage>
        <taxon>Bacteria</taxon>
        <taxon>Bacillati</taxon>
        <taxon>Bacillota</taxon>
        <taxon>Clostridia</taxon>
        <taxon>Eubacteriales</taxon>
        <taxon>Eubacteriaceae</taxon>
        <taxon>Eubacterium</taxon>
    </lineage>
</organism>
<protein>
    <submittedName>
        <fullName evidence="1">Uncharacterized protein</fullName>
    </submittedName>
</protein>
<proteinExistence type="predicted"/>
<dbReference type="InterPro" id="IPR038148">
    <property type="entry name" value="Tn1545/Tn916_Xis"/>
</dbReference>
<accession>A0A414R9M2</accession>